<organism evidence="1 2">
    <name type="scientific">Novosphingobium beihaiensis</name>
    <dbReference type="NCBI Taxonomy" id="2930389"/>
    <lineage>
        <taxon>Bacteria</taxon>
        <taxon>Pseudomonadati</taxon>
        <taxon>Pseudomonadota</taxon>
        <taxon>Alphaproteobacteria</taxon>
        <taxon>Sphingomonadales</taxon>
        <taxon>Sphingomonadaceae</taxon>
        <taxon>Novosphingobium</taxon>
    </lineage>
</organism>
<dbReference type="Proteomes" id="UP001202281">
    <property type="component" value="Unassembled WGS sequence"/>
</dbReference>
<evidence type="ECO:0000313" key="1">
    <source>
        <dbReference type="EMBL" id="MCJ2185916.1"/>
    </source>
</evidence>
<name>A0ABT0BLI1_9SPHN</name>
<comment type="caution">
    <text evidence="1">The sequence shown here is derived from an EMBL/GenBank/DDBJ whole genome shotgun (WGS) entry which is preliminary data.</text>
</comment>
<accession>A0ABT0BLI1</accession>
<evidence type="ECO:0000313" key="2">
    <source>
        <dbReference type="Proteomes" id="UP001202281"/>
    </source>
</evidence>
<keyword evidence="2" id="KW-1185">Reference proteome</keyword>
<gene>
    <name evidence="1" type="ORF">MTR66_03695</name>
</gene>
<sequence length="97" mass="11095">MIDNSRREYFNKIREQEVLYLKQVWGSELHHRCPLESEGDLISATITETGEGVFYCDECDSIWRSNHPLDEAHADSFETFALANGRSGLTMDDILIG</sequence>
<dbReference type="EMBL" id="JALHLG010000005">
    <property type="protein sequence ID" value="MCJ2185916.1"/>
    <property type="molecule type" value="Genomic_DNA"/>
</dbReference>
<dbReference type="RefSeq" id="WP_243918044.1">
    <property type="nucleotide sequence ID" value="NZ_JALHLG010000005.1"/>
</dbReference>
<reference evidence="1 2" key="1">
    <citation type="submission" date="2022-04" db="EMBL/GenBank/DDBJ databases">
        <title>Identification of a novel bacterium isolated from mangrove sediments.</title>
        <authorList>
            <person name="Pan X."/>
        </authorList>
    </citation>
    <scope>NUCLEOTIDE SEQUENCE [LARGE SCALE GENOMIC DNA]</scope>
    <source>
        <strain evidence="1 2">B2638</strain>
    </source>
</reference>
<evidence type="ECO:0008006" key="3">
    <source>
        <dbReference type="Google" id="ProtNLM"/>
    </source>
</evidence>
<proteinExistence type="predicted"/>
<protein>
    <recommendedName>
        <fullName evidence="3">Transcription factor zinc-finger domain-containing protein</fullName>
    </recommendedName>
</protein>